<organism evidence="1 2">
    <name type="scientific">Diphasiastrum complanatum</name>
    <name type="common">Issler's clubmoss</name>
    <name type="synonym">Lycopodium complanatum</name>
    <dbReference type="NCBI Taxonomy" id="34168"/>
    <lineage>
        <taxon>Eukaryota</taxon>
        <taxon>Viridiplantae</taxon>
        <taxon>Streptophyta</taxon>
        <taxon>Embryophyta</taxon>
        <taxon>Tracheophyta</taxon>
        <taxon>Lycopodiopsida</taxon>
        <taxon>Lycopodiales</taxon>
        <taxon>Lycopodiaceae</taxon>
        <taxon>Lycopodioideae</taxon>
        <taxon>Diphasiastrum</taxon>
    </lineage>
</organism>
<name>A0ACC2CMR0_DIPCM</name>
<dbReference type="EMBL" id="CM055100">
    <property type="protein sequence ID" value="KAJ7543282.1"/>
    <property type="molecule type" value="Genomic_DNA"/>
</dbReference>
<evidence type="ECO:0000313" key="2">
    <source>
        <dbReference type="Proteomes" id="UP001162992"/>
    </source>
</evidence>
<gene>
    <name evidence="1" type="ORF">O6H91_09G031700</name>
</gene>
<proteinExistence type="predicted"/>
<evidence type="ECO:0000313" key="1">
    <source>
        <dbReference type="EMBL" id="KAJ7543282.1"/>
    </source>
</evidence>
<reference evidence="2" key="1">
    <citation type="journal article" date="2024" name="Proc. Natl. Acad. Sci. U.S.A.">
        <title>Extraordinary preservation of gene collinearity over three hundred million years revealed in homosporous lycophytes.</title>
        <authorList>
            <person name="Li C."/>
            <person name="Wickell D."/>
            <person name="Kuo L.Y."/>
            <person name="Chen X."/>
            <person name="Nie B."/>
            <person name="Liao X."/>
            <person name="Peng D."/>
            <person name="Ji J."/>
            <person name="Jenkins J."/>
            <person name="Williams M."/>
            <person name="Shu S."/>
            <person name="Plott C."/>
            <person name="Barry K."/>
            <person name="Rajasekar S."/>
            <person name="Grimwood J."/>
            <person name="Han X."/>
            <person name="Sun S."/>
            <person name="Hou Z."/>
            <person name="He W."/>
            <person name="Dai G."/>
            <person name="Sun C."/>
            <person name="Schmutz J."/>
            <person name="Leebens-Mack J.H."/>
            <person name="Li F.W."/>
            <person name="Wang L."/>
        </authorList>
    </citation>
    <scope>NUCLEOTIDE SEQUENCE [LARGE SCALE GENOMIC DNA]</scope>
    <source>
        <strain evidence="2">cv. PW_Plant_1</strain>
    </source>
</reference>
<sequence>MEQRERGGGERMGFGAAAMKAISDGRSFRCFPNHRHLCYSPPPGHRQLALCFSDHNNFAAHSTCLFPKCVAAGTPGIRSQGGLCVCCRHSSLKKRKAFSQSGHLKLEGSRNTSLCSGSREDRLIQRPSALRTRHNEHIEPFTQPGNLQLLVHRPRKFCCLCMGSAEDQKNTAALRRARNINNMLMVAEGICIVGAIASQTACLLTSAPRKTRHISASTGQGPALFKHMRLSTWQVFPLWIALLINAIIRARQTAFPVSFIRNGDKRHDLDANLVLRVKNLEEDLGNGLTIMRSLARQFEKLGVRFRVTRRTLRDPIQETALLSQKTSDIVKALTRRNDALEEEIKSIHRVLLSMQEQQVKQLELISKVVDKTSKTNKPLHSRVSTAEEFGVHDGKVISCDTIVKKSRLERRPGGLQKIAKKLEDVRMGLRKWSEVVQVNESKGKDNLHSIQTSVMPNMTTSCASELTGGTPSPDSALPGRSRVFENGQTKMSTTAKIDFWTTPLGD</sequence>
<dbReference type="Proteomes" id="UP001162992">
    <property type="component" value="Chromosome 9"/>
</dbReference>
<accession>A0ACC2CMR0</accession>
<comment type="caution">
    <text evidence="1">The sequence shown here is derived from an EMBL/GenBank/DDBJ whole genome shotgun (WGS) entry which is preliminary data.</text>
</comment>
<protein>
    <submittedName>
        <fullName evidence="1">Uncharacterized protein</fullName>
    </submittedName>
</protein>
<keyword evidence="2" id="KW-1185">Reference proteome</keyword>